<reference evidence="2 3" key="1">
    <citation type="submission" date="2018-03" db="EMBL/GenBank/DDBJ databases">
        <authorList>
            <person name="Fogelqvist J."/>
        </authorList>
    </citation>
    <scope>NUCLEOTIDE SEQUENCE [LARGE SCALE GENOMIC DNA]</scope>
</reference>
<dbReference type="SUPFAM" id="SSF143503">
    <property type="entry name" value="PUG domain-like"/>
    <property type="match status" value="1"/>
</dbReference>
<evidence type="ECO:0000313" key="2">
    <source>
        <dbReference type="EMBL" id="SPQ95720.1"/>
    </source>
</evidence>
<feature type="region of interest" description="Disordered" evidence="1">
    <location>
        <begin position="105"/>
        <end position="141"/>
    </location>
</feature>
<organism evidence="2 3">
    <name type="scientific">Plasmodiophora brassicae</name>
    <name type="common">Clubroot disease agent</name>
    <dbReference type="NCBI Taxonomy" id="37360"/>
    <lineage>
        <taxon>Eukaryota</taxon>
        <taxon>Sar</taxon>
        <taxon>Rhizaria</taxon>
        <taxon>Endomyxa</taxon>
        <taxon>Phytomyxea</taxon>
        <taxon>Plasmodiophorida</taxon>
        <taxon>Plasmodiophoridae</taxon>
        <taxon>Plasmodiophora</taxon>
    </lineage>
</organism>
<dbReference type="AlphaFoldDB" id="A0A3P3Y6V2"/>
<evidence type="ECO:0000313" key="3">
    <source>
        <dbReference type="Proteomes" id="UP000290189"/>
    </source>
</evidence>
<keyword evidence="2" id="KW-0496">Mitochondrion</keyword>
<protein>
    <submittedName>
        <fullName evidence="2">Uncharacterized protein</fullName>
    </submittedName>
</protein>
<feature type="compositionally biased region" description="Low complexity" evidence="1">
    <location>
        <begin position="109"/>
        <end position="128"/>
    </location>
</feature>
<accession>A0A3P3Y6V2</accession>
<dbReference type="CDD" id="cd09212">
    <property type="entry name" value="PUB"/>
    <property type="match status" value="1"/>
</dbReference>
<name>A0A3P3Y6V2_PLABS</name>
<feature type="compositionally biased region" description="Polar residues" evidence="1">
    <location>
        <begin position="1"/>
        <end position="11"/>
    </location>
</feature>
<dbReference type="Proteomes" id="UP000290189">
    <property type="component" value="Unassembled WGS sequence"/>
</dbReference>
<geneLocation type="mitochondrion" evidence="2"/>
<dbReference type="InterPro" id="IPR036339">
    <property type="entry name" value="PUB-like_dom_sf"/>
</dbReference>
<proteinExistence type="predicted"/>
<dbReference type="Gene3D" id="1.20.58.2190">
    <property type="match status" value="1"/>
</dbReference>
<gene>
    <name evidence="2" type="ORF">PLBR_LOCUS2935</name>
</gene>
<evidence type="ECO:0000256" key="1">
    <source>
        <dbReference type="SAM" id="MobiDB-lite"/>
    </source>
</evidence>
<feature type="region of interest" description="Disordered" evidence="1">
    <location>
        <begin position="1"/>
        <end position="29"/>
    </location>
</feature>
<dbReference type="EMBL" id="OVEO01000004">
    <property type="protein sequence ID" value="SPQ95720.1"/>
    <property type="molecule type" value="Genomic_DNA"/>
</dbReference>
<sequence>MGNSESTSRSGPSGYGSVPQRDAGRLTEDEQLRIAMERSRMDVRASGDPIRERVAAAAEARLGKRTAAMDQQVKAKRDRNMELVFSQDEPSPAAHADKMKVCNTDHGRSLSASSSASSRTTASTSTAAQRGPVNVDDLLPKQAGLSDPSLKTCMLCGQEFKSQTSLNMHLKNGCSASAAVIHDAVAILCDAPPGAISFLKVVCRNIIKYNDQMDLDPKYRRLRLSNESVRNAGSDALEALMAAGFVQRERDGDAFLEFDRSVPISNLQILLDAVSVLFPDE</sequence>